<feature type="transmembrane region" description="Helical" evidence="1">
    <location>
        <begin position="24"/>
        <end position="45"/>
    </location>
</feature>
<dbReference type="SUPFAM" id="SSF53850">
    <property type="entry name" value="Periplasmic binding protein-like II"/>
    <property type="match status" value="1"/>
</dbReference>
<dbReference type="Pfam" id="PF16868">
    <property type="entry name" value="NMT1_3"/>
    <property type="match status" value="1"/>
</dbReference>
<comment type="caution">
    <text evidence="2">The sequence shown here is derived from an EMBL/GenBank/DDBJ whole genome shotgun (WGS) entry which is preliminary data.</text>
</comment>
<gene>
    <name evidence="2" type="ORF">GALL_147380</name>
</gene>
<dbReference type="PANTHER" id="PTHR42941">
    <property type="entry name" value="SLL1037 PROTEIN"/>
    <property type="match status" value="1"/>
</dbReference>
<dbReference type="Gene3D" id="3.40.190.10">
    <property type="entry name" value="Periplasmic binding protein-like II"/>
    <property type="match status" value="2"/>
</dbReference>
<keyword evidence="1" id="KW-0472">Membrane</keyword>
<dbReference type="InterPro" id="IPR011852">
    <property type="entry name" value="TRAP_TAXI"/>
</dbReference>
<dbReference type="EMBL" id="MLJW01000068">
    <property type="protein sequence ID" value="OIR03218.1"/>
    <property type="molecule type" value="Genomic_DNA"/>
</dbReference>
<feature type="transmembrane region" description="Helical" evidence="1">
    <location>
        <begin position="335"/>
        <end position="361"/>
    </location>
</feature>
<reference evidence="2" key="1">
    <citation type="submission" date="2016-10" db="EMBL/GenBank/DDBJ databases">
        <title>Sequence of Gallionella enrichment culture.</title>
        <authorList>
            <person name="Poehlein A."/>
            <person name="Muehling M."/>
            <person name="Daniel R."/>
        </authorList>
    </citation>
    <scope>NUCLEOTIDE SEQUENCE</scope>
</reference>
<sequence length="459" mass="50486">METPKIFLARSLAKLSNLFGRGQIVSIGVILSTSLIIGAAIFVYLDSTAPNTITISSGPKGSTFQNFAEKYKEILAKEGVTVKIVPSEGSLDNLHKLSNPKIAVDVGFVLGGEVKGANIDNLVSLGSIAYQPLMVFYHGKTENLLSDFKGQRLDIGKEGSGVHSLVLTLLKANGIEPNDGTVFVDNVSGDSIQALEENRVDALFIMGDSTSREVMHRLLHTPGIHLFNFTQADGYVRRINYLNKLELPKGSLDFGKNIPSEDLNLIGPTVELVARKGLHPALSDLLLEAAKEVHSPPGIFKNRGEFPAPQEHEFPISPDASRYYTSGKSFLYRTFPYGIASLIARLLSVIVPIALVLIPALKAAPAFYRWQMEYRIKSWYRTLFDIERNAFVHWSDPHKREELLRRLDHIESAVSKIVVPSKFGDLVYGLRGHIAFVRNNLLSLQTEAPPGSGMGESAH</sequence>
<dbReference type="PANTHER" id="PTHR42941:SF1">
    <property type="entry name" value="SLL1037 PROTEIN"/>
    <property type="match status" value="1"/>
</dbReference>
<keyword evidence="1" id="KW-1133">Transmembrane helix</keyword>
<evidence type="ECO:0000313" key="2">
    <source>
        <dbReference type="EMBL" id="OIR03218.1"/>
    </source>
</evidence>
<proteinExistence type="predicted"/>
<organism evidence="2">
    <name type="scientific">mine drainage metagenome</name>
    <dbReference type="NCBI Taxonomy" id="410659"/>
    <lineage>
        <taxon>unclassified sequences</taxon>
        <taxon>metagenomes</taxon>
        <taxon>ecological metagenomes</taxon>
    </lineage>
</organism>
<evidence type="ECO:0000256" key="1">
    <source>
        <dbReference type="SAM" id="Phobius"/>
    </source>
</evidence>
<dbReference type="AlphaFoldDB" id="A0A1J5S549"/>
<evidence type="ECO:0008006" key="3">
    <source>
        <dbReference type="Google" id="ProtNLM"/>
    </source>
</evidence>
<accession>A0A1J5S549</accession>
<protein>
    <recommendedName>
        <fullName evidence="3">NMT1/THI5 like protein</fullName>
    </recommendedName>
</protein>
<name>A0A1J5S549_9ZZZZ</name>
<keyword evidence="1" id="KW-0812">Transmembrane</keyword>